<accession>A0ABT1IIB9</accession>
<dbReference type="RefSeq" id="WP_344799164.1">
    <property type="nucleotide sequence ID" value="NZ_BAAAVB010000001.1"/>
</dbReference>
<dbReference type="InterPro" id="IPR011990">
    <property type="entry name" value="TPR-like_helical_dom_sf"/>
</dbReference>
<protein>
    <submittedName>
        <fullName evidence="2">NB-ARC domain-containing protein</fullName>
    </submittedName>
</protein>
<organism evidence="2 3">
    <name type="scientific">Actinokineospora diospyrosa</name>
    <dbReference type="NCBI Taxonomy" id="103728"/>
    <lineage>
        <taxon>Bacteria</taxon>
        <taxon>Bacillati</taxon>
        <taxon>Actinomycetota</taxon>
        <taxon>Actinomycetes</taxon>
        <taxon>Pseudonocardiales</taxon>
        <taxon>Pseudonocardiaceae</taxon>
        <taxon>Actinokineospora</taxon>
    </lineage>
</organism>
<dbReference type="Pfam" id="PF00931">
    <property type="entry name" value="NB-ARC"/>
    <property type="match status" value="1"/>
</dbReference>
<reference evidence="2 3" key="1">
    <citation type="submission" date="2022-06" db="EMBL/GenBank/DDBJ databases">
        <title>Genomic Encyclopedia of Archaeal and Bacterial Type Strains, Phase II (KMG-II): from individual species to whole genera.</title>
        <authorList>
            <person name="Goeker M."/>
        </authorList>
    </citation>
    <scope>NUCLEOTIDE SEQUENCE [LARGE SCALE GENOMIC DNA]</scope>
    <source>
        <strain evidence="2 3">DSM 44255</strain>
    </source>
</reference>
<dbReference type="EMBL" id="JAMTCO010000012">
    <property type="protein sequence ID" value="MCP2272390.1"/>
    <property type="molecule type" value="Genomic_DNA"/>
</dbReference>
<sequence>MDAANQVSGSVENVVQASHIHGDVNVYGSRAADVLPCRFGPVPPLAGGYQRRAVPDTRDCVVLSGSGGHGKTQLAAGLAEDQWLTGELGLLAWITASSRDGLVSAYADLAHRLTGDDMPTDRAVRWALGWLGETTTAWLVVLDDVRDPRDLDGLWPPPNGRVLVTTRRQDSELVGHGRRRVPVDLFTPEESRTCLSAHLDPPLMFGAEELASALGHLPLAVGHAGAYMADRNLTCAQYLTRWRTKPLRELFPAHTWQLSIELANSLEPAGLAAPLLHIAAVLDPRGIPITALTSQPVLDDLSTTREDAWDALGCLNRLSLITFDDKTIRLHPVVQRATWEQAGPKQSAAQVAADALAAAWPASDDPLAATFRDNTAFLTKRTGSSLWRNGVHSVLFKAGNSLGEAGHPADAQAYFATLFTKVDRSHSSGLTIRHNIAYWRAAAGDLVTALTELESVLADQVREIGREHPSTLNTRHNIAQFRAEAGERAAGLTELEAVLADLIRTRGPHHPATEKTRAAITKWRFRAE</sequence>
<keyword evidence="3" id="KW-1185">Reference proteome</keyword>
<dbReference type="InterPro" id="IPR027417">
    <property type="entry name" value="P-loop_NTPase"/>
</dbReference>
<gene>
    <name evidence="2" type="ORF">LV75_004916</name>
</gene>
<proteinExistence type="predicted"/>
<evidence type="ECO:0000313" key="2">
    <source>
        <dbReference type="EMBL" id="MCP2272390.1"/>
    </source>
</evidence>
<dbReference type="Gene3D" id="1.25.40.10">
    <property type="entry name" value="Tetratricopeptide repeat domain"/>
    <property type="match status" value="1"/>
</dbReference>
<dbReference type="Proteomes" id="UP001205185">
    <property type="component" value="Unassembled WGS sequence"/>
</dbReference>
<dbReference type="InterPro" id="IPR002182">
    <property type="entry name" value="NB-ARC"/>
</dbReference>
<name>A0ABT1IIB9_9PSEU</name>
<evidence type="ECO:0000259" key="1">
    <source>
        <dbReference type="Pfam" id="PF00931"/>
    </source>
</evidence>
<feature type="domain" description="NB-ARC" evidence="1">
    <location>
        <begin position="58"/>
        <end position="195"/>
    </location>
</feature>
<evidence type="ECO:0000313" key="3">
    <source>
        <dbReference type="Proteomes" id="UP001205185"/>
    </source>
</evidence>
<dbReference type="SUPFAM" id="SSF52540">
    <property type="entry name" value="P-loop containing nucleoside triphosphate hydrolases"/>
    <property type="match status" value="1"/>
</dbReference>
<comment type="caution">
    <text evidence="2">The sequence shown here is derived from an EMBL/GenBank/DDBJ whole genome shotgun (WGS) entry which is preliminary data.</text>
</comment>
<dbReference type="SUPFAM" id="SSF48452">
    <property type="entry name" value="TPR-like"/>
    <property type="match status" value="1"/>
</dbReference>
<dbReference type="Gene3D" id="3.40.50.300">
    <property type="entry name" value="P-loop containing nucleotide triphosphate hydrolases"/>
    <property type="match status" value="1"/>
</dbReference>